<dbReference type="SMART" id="SM00312">
    <property type="entry name" value="PX"/>
    <property type="match status" value="1"/>
</dbReference>
<evidence type="ECO:0000256" key="6">
    <source>
        <dbReference type="ARBA" id="ARBA00023006"/>
    </source>
</evidence>
<evidence type="ECO:0000256" key="7">
    <source>
        <dbReference type="ARBA" id="ARBA00023121"/>
    </source>
</evidence>
<dbReference type="GO" id="GO:0005829">
    <property type="term" value="C:cytosol"/>
    <property type="evidence" value="ECO:0007669"/>
    <property type="project" value="GOC"/>
</dbReference>
<dbReference type="Gene3D" id="1.20.1270.60">
    <property type="entry name" value="Arfaptin homology (AH) domain/BAR domain"/>
    <property type="match status" value="1"/>
</dbReference>
<name>A0A1G4KAE1_9SACH</name>
<comment type="similarity">
    <text evidence="2">Belongs to the sorting nexin family.</text>
</comment>
<keyword evidence="4" id="KW-0967">Endosome</keyword>
<evidence type="ECO:0000256" key="5">
    <source>
        <dbReference type="ARBA" id="ARBA00022927"/>
    </source>
</evidence>
<feature type="compositionally biased region" description="Basic residues" evidence="10">
    <location>
        <begin position="502"/>
        <end position="514"/>
    </location>
</feature>
<dbReference type="OrthoDB" id="289314at2759"/>
<evidence type="ECO:0000256" key="8">
    <source>
        <dbReference type="ARBA" id="ARBA00023136"/>
    </source>
</evidence>
<feature type="region of interest" description="Disordered" evidence="10">
    <location>
        <begin position="495"/>
        <end position="533"/>
    </location>
</feature>
<dbReference type="EMBL" id="LT598484">
    <property type="protein sequence ID" value="SCV01083.1"/>
    <property type="molecule type" value="Genomic_DNA"/>
</dbReference>
<proteinExistence type="inferred from homology"/>
<dbReference type="PANTHER" id="PTHR46979:SF2">
    <property type="entry name" value="SORTING NEXIN-41"/>
    <property type="match status" value="1"/>
</dbReference>
<comment type="subcellular location">
    <subcellularLocation>
        <location evidence="1">Endosome membrane</location>
        <topology evidence="1">Peripheral membrane protein</topology>
    </subcellularLocation>
</comment>
<feature type="domain" description="PX" evidence="11">
    <location>
        <begin position="113"/>
        <end position="233"/>
    </location>
</feature>
<keyword evidence="7" id="KW-0446">Lipid-binding</keyword>
<feature type="compositionally biased region" description="Basic and acidic residues" evidence="10">
    <location>
        <begin position="518"/>
        <end position="533"/>
    </location>
</feature>
<evidence type="ECO:0000256" key="2">
    <source>
        <dbReference type="ARBA" id="ARBA00010883"/>
    </source>
</evidence>
<evidence type="ECO:0000256" key="1">
    <source>
        <dbReference type="ARBA" id="ARBA00004481"/>
    </source>
</evidence>
<dbReference type="InterPro" id="IPR027267">
    <property type="entry name" value="AH/BAR_dom_sf"/>
</dbReference>
<dbReference type="GO" id="GO:0015031">
    <property type="term" value="P:protein transport"/>
    <property type="evidence" value="ECO:0007669"/>
    <property type="project" value="UniProtKB-KW"/>
</dbReference>
<evidence type="ECO:0000313" key="12">
    <source>
        <dbReference type="EMBL" id="SCV01083.1"/>
    </source>
</evidence>
<keyword evidence="8" id="KW-0472">Membrane</keyword>
<dbReference type="GO" id="GO:0042147">
    <property type="term" value="P:retrograde transport, endosome to Golgi"/>
    <property type="evidence" value="ECO:0007669"/>
    <property type="project" value="InterPro"/>
</dbReference>
<evidence type="ECO:0000256" key="10">
    <source>
        <dbReference type="SAM" id="MobiDB-lite"/>
    </source>
</evidence>
<dbReference type="PANTHER" id="PTHR46979">
    <property type="entry name" value="SORTING NEXIN-41"/>
    <property type="match status" value="1"/>
</dbReference>
<evidence type="ECO:0000259" key="11">
    <source>
        <dbReference type="PROSITE" id="PS50195"/>
    </source>
</evidence>
<dbReference type="AlphaFoldDB" id="A0A1G4KAE1"/>
<dbReference type="PROSITE" id="PS50195">
    <property type="entry name" value="PX"/>
    <property type="match status" value="1"/>
</dbReference>
<protein>
    <submittedName>
        <fullName evidence="12">LAME_0G13938g1_1</fullName>
    </submittedName>
</protein>
<evidence type="ECO:0000313" key="13">
    <source>
        <dbReference type="Proteomes" id="UP000191144"/>
    </source>
</evidence>
<keyword evidence="13" id="KW-1185">Reference proteome</keyword>
<dbReference type="InterPro" id="IPR036871">
    <property type="entry name" value="PX_dom_sf"/>
</dbReference>
<evidence type="ECO:0000256" key="4">
    <source>
        <dbReference type="ARBA" id="ARBA00022753"/>
    </source>
</evidence>
<dbReference type="InterPro" id="IPR044106">
    <property type="entry name" value="PX_Snx41/Atg20"/>
</dbReference>
<feature type="coiled-coil region" evidence="9">
    <location>
        <begin position="414"/>
        <end position="451"/>
    </location>
</feature>
<dbReference type="SUPFAM" id="SSF64268">
    <property type="entry name" value="PX domain"/>
    <property type="match status" value="1"/>
</dbReference>
<dbReference type="InterPro" id="IPR051079">
    <property type="entry name" value="Sorting_Nexin_Autophagy"/>
</dbReference>
<organism evidence="12 13">
    <name type="scientific">Lachancea meyersii CBS 8951</name>
    <dbReference type="NCBI Taxonomy" id="1266667"/>
    <lineage>
        <taxon>Eukaryota</taxon>
        <taxon>Fungi</taxon>
        <taxon>Dikarya</taxon>
        <taxon>Ascomycota</taxon>
        <taxon>Saccharomycotina</taxon>
        <taxon>Saccharomycetes</taxon>
        <taxon>Saccharomycetales</taxon>
        <taxon>Saccharomycetaceae</taxon>
        <taxon>Lachancea</taxon>
    </lineage>
</organism>
<dbReference type="GO" id="GO:0006914">
    <property type="term" value="P:autophagy"/>
    <property type="evidence" value="ECO:0007669"/>
    <property type="project" value="UniProtKB-KW"/>
</dbReference>
<keyword evidence="9" id="KW-0175">Coiled coil</keyword>
<dbReference type="CDD" id="cd06867">
    <property type="entry name" value="PX_SNX41_42"/>
    <property type="match status" value="1"/>
</dbReference>
<dbReference type="GO" id="GO:0032266">
    <property type="term" value="F:phosphatidylinositol-3-phosphate binding"/>
    <property type="evidence" value="ECO:0007669"/>
    <property type="project" value="UniProtKB-ARBA"/>
</dbReference>
<dbReference type="Gene3D" id="3.30.1520.10">
    <property type="entry name" value="Phox-like domain"/>
    <property type="match status" value="1"/>
</dbReference>
<keyword evidence="6" id="KW-0072">Autophagy</keyword>
<accession>A0A1G4KAE1</accession>
<dbReference type="Pfam" id="PF00787">
    <property type="entry name" value="PX"/>
    <property type="match status" value="1"/>
</dbReference>
<evidence type="ECO:0000256" key="9">
    <source>
        <dbReference type="SAM" id="Coils"/>
    </source>
</evidence>
<reference evidence="13" key="1">
    <citation type="submission" date="2016-03" db="EMBL/GenBank/DDBJ databases">
        <authorList>
            <person name="Devillers Hugo."/>
        </authorList>
    </citation>
    <scope>NUCLEOTIDE SEQUENCE [LARGE SCALE GENOMIC DNA]</scope>
</reference>
<feature type="region of interest" description="Disordered" evidence="10">
    <location>
        <begin position="83"/>
        <end position="103"/>
    </location>
</feature>
<dbReference type="Proteomes" id="UP000191144">
    <property type="component" value="Chromosome G"/>
</dbReference>
<dbReference type="InterPro" id="IPR001683">
    <property type="entry name" value="PX_dom"/>
</dbReference>
<keyword evidence="3" id="KW-0813">Transport</keyword>
<gene>
    <name evidence="12" type="ORF">LAME_0G13938G</name>
</gene>
<dbReference type="GO" id="GO:0010008">
    <property type="term" value="C:endosome membrane"/>
    <property type="evidence" value="ECO:0007669"/>
    <property type="project" value="UniProtKB-SubCell"/>
</dbReference>
<keyword evidence="5" id="KW-0653">Protein transport</keyword>
<sequence length="615" mass="70319">MNGYYDSDEEDNNPFSGTNHLYASGIAAVPEGQDDFVPPTILANIQEKEETRDELMHQLFGSDMAPHKELKVDETETVAQEWEAESAEVEPSAPPLLRKSRSTEEDRVPSFCMPVDNQEIKIVDAGHFRDANGKYAIGYTIEFEGKQVVRRYSDFDTLRHALYRLLPTIIVPPIPSKHPLIRYFLNPLSAEKDIRIIDRRKRLLSLFLNNCYGVVEIRQHIVFRKFLDSEQVWRHVLNSPPISIIPANSLLAPPLQQTKPSPLHLLLPSTAGNHTVLEPINKDDAIWGQEDAFKQYELVFKKFEKVLSPLEKQSKQSRLHFQALASSLAELGAYYNAFSLEGNILTLQDNMRQIDELSKGIEKVGQAIDVNYVNSEIVSEQITILIEEPMAEMVQTIVEARHVLHFREQKMGQYRIVESTIKRREKRIKSLEDAQEQMLRLEEALRKNAEQSPTVAQAIKNMDGWNKGSNEMASNKSHPKLLEVSNKHAHAGNAGWTDLFKSRRSRTSGSRRHGSSSDARELEPHLLTDEERKEEAAKVTQELQKLNECFKLITKDVKQVNSSADESLQHMLRYLKERCSVILKAFAHVLLVWLRESLVAWQNTKPVIENINVRP</sequence>
<evidence type="ECO:0000256" key="3">
    <source>
        <dbReference type="ARBA" id="ARBA00022448"/>
    </source>
</evidence>